<dbReference type="InterPro" id="IPR050490">
    <property type="entry name" value="Bact_solute-bd_prot1"/>
</dbReference>
<dbReference type="PANTHER" id="PTHR43649">
    <property type="entry name" value="ARABINOSE-BINDING PROTEIN-RELATED"/>
    <property type="match status" value="1"/>
</dbReference>
<accession>A0A919S306</accession>
<reference evidence="5" key="1">
    <citation type="submission" date="2021-03" db="EMBL/GenBank/DDBJ databases">
        <title>Whole genome shotgun sequence of Actinoplanes auranticolor NBRC 12245.</title>
        <authorList>
            <person name="Komaki H."/>
            <person name="Tamura T."/>
        </authorList>
    </citation>
    <scope>NUCLEOTIDE SEQUENCE</scope>
    <source>
        <strain evidence="5">NBRC 12245</strain>
    </source>
</reference>
<dbReference type="EMBL" id="BOQL01000006">
    <property type="protein sequence ID" value="GIM63757.1"/>
    <property type="molecule type" value="Genomic_DNA"/>
</dbReference>
<dbReference type="PANTHER" id="PTHR43649:SF31">
    <property type="entry name" value="SN-GLYCEROL-3-PHOSPHATE-BINDING PERIPLASMIC PROTEIN UGPB"/>
    <property type="match status" value="1"/>
</dbReference>
<dbReference type="InterPro" id="IPR022386">
    <property type="entry name" value="Chitin_NgcE"/>
</dbReference>
<sequence>MNRPPLAEPYPTRRTLLRTALAAGVAAPLLSGCVTGGGDDADPAAGNTGAKSADNPLGVKAETPLEVVIFKGGYGDEYAKHAGTLYTRKYPGAKIDHQGLQKIGEALQPRFVANTPPDVVDNTGASRLDIATLVAAKQVTDLSALLDAPSFDDPAVKVRDTLLPGVIEDGTFGQTPLTLNFTYTVWGLWYSKSLFAAKGWAYPKTWDEMLALCATIKAAGIAPWTYQGKYPEYINDPLLSMAAKTGGLALVRAVDNLEPNAWKAPGLISAAEAFAELAGKGYLMAGSEALTHTEAQAAWSNGKAAFIPCGSWLESEQKDVTPPGFDMVMGTVPSRTAGDQLKATAVQAASSESFLVPAKAKNPAGGMEYLRILFSKQSAKAFASTAGTLPAVAGATDGLTLSSGLGSVRDAVTAAGAETFTYRFRTWYAPLAKALDDATGELVNKRITAAEWAQRVQKAADAIAKDSSVQKYTR</sequence>
<name>A0A919S306_9ACTN</name>
<evidence type="ECO:0000256" key="4">
    <source>
        <dbReference type="ARBA" id="ARBA00022729"/>
    </source>
</evidence>
<dbReference type="GO" id="GO:0030313">
    <property type="term" value="C:cell envelope"/>
    <property type="evidence" value="ECO:0007669"/>
    <property type="project" value="UniProtKB-SubCell"/>
</dbReference>
<dbReference type="PROSITE" id="PS51318">
    <property type="entry name" value="TAT"/>
    <property type="match status" value="1"/>
</dbReference>
<keyword evidence="3" id="KW-0813">Transport</keyword>
<gene>
    <name evidence="5" type="ORF">Aau02nite_06100</name>
</gene>
<comment type="subcellular location">
    <subcellularLocation>
        <location evidence="1">Cell envelope</location>
    </subcellularLocation>
</comment>
<keyword evidence="6" id="KW-1185">Reference proteome</keyword>
<comment type="caution">
    <text evidence="5">The sequence shown here is derived from an EMBL/GenBank/DDBJ whole genome shotgun (WGS) entry which is preliminary data.</text>
</comment>
<dbReference type="NCBIfam" id="TIGR03851">
    <property type="entry name" value="chitin_NgcE"/>
    <property type="match status" value="1"/>
</dbReference>
<keyword evidence="4" id="KW-0732">Signal</keyword>
<dbReference type="Gene3D" id="3.40.190.10">
    <property type="entry name" value="Periplasmic binding protein-like II"/>
    <property type="match status" value="2"/>
</dbReference>
<protein>
    <submittedName>
        <fullName evidence="5">Carbohydrate ABC transporter, N-acetylglucosamine/diacetylchitobiose-binding protein</fullName>
    </submittedName>
</protein>
<evidence type="ECO:0000256" key="3">
    <source>
        <dbReference type="ARBA" id="ARBA00022448"/>
    </source>
</evidence>
<evidence type="ECO:0000256" key="1">
    <source>
        <dbReference type="ARBA" id="ARBA00004196"/>
    </source>
</evidence>
<evidence type="ECO:0000313" key="5">
    <source>
        <dbReference type="EMBL" id="GIM63757.1"/>
    </source>
</evidence>
<dbReference type="Proteomes" id="UP000681340">
    <property type="component" value="Unassembled WGS sequence"/>
</dbReference>
<dbReference type="InterPro" id="IPR006311">
    <property type="entry name" value="TAT_signal"/>
</dbReference>
<evidence type="ECO:0000256" key="2">
    <source>
        <dbReference type="ARBA" id="ARBA00008520"/>
    </source>
</evidence>
<dbReference type="Pfam" id="PF01547">
    <property type="entry name" value="SBP_bac_1"/>
    <property type="match status" value="1"/>
</dbReference>
<dbReference type="PROSITE" id="PS51257">
    <property type="entry name" value="PROKAR_LIPOPROTEIN"/>
    <property type="match status" value="1"/>
</dbReference>
<organism evidence="5 6">
    <name type="scientific">Actinoplanes auranticolor</name>
    <dbReference type="NCBI Taxonomy" id="47988"/>
    <lineage>
        <taxon>Bacteria</taxon>
        <taxon>Bacillati</taxon>
        <taxon>Actinomycetota</taxon>
        <taxon>Actinomycetes</taxon>
        <taxon>Micromonosporales</taxon>
        <taxon>Micromonosporaceae</taxon>
        <taxon>Actinoplanes</taxon>
    </lineage>
</organism>
<dbReference type="SUPFAM" id="SSF53850">
    <property type="entry name" value="Periplasmic binding protein-like II"/>
    <property type="match status" value="1"/>
</dbReference>
<comment type="similarity">
    <text evidence="2">Belongs to the bacterial solute-binding protein 1 family.</text>
</comment>
<evidence type="ECO:0000313" key="6">
    <source>
        <dbReference type="Proteomes" id="UP000681340"/>
    </source>
</evidence>
<dbReference type="InterPro" id="IPR006059">
    <property type="entry name" value="SBP"/>
</dbReference>
<dbReference type="AlphaFoldDB" id="A0A919S306"/>
<proteinExistence type="inferred from homology"/>
<dbReference type="RefSeq" id="WP_212986755.1">
    <property type="nucleotide sequence ID" value="NZ_BAABEA010000051.1"/>
</dbReference>